<dbReference type="EMBL" id="JAUPFM010000007">
    <property type="protein sequence ID" value="KAK2847516.1"/>
    <property type="molecule type" value="Genomic_DNA"/>
</dbReference>
<accession>A0AA88N343</accession>
<gene>
    <name evidence="1" type="ORF">Q5P01_010515</name>
</gene>
<sequence>MSTYTSSDSLVQQFLASRLQASIKTQTPRHVLGPPPAQGLSLRAAPFLVTLLLAPVPHSFARDPTAKASA</sequence>
<evidence type="ECO:0000313" key="1">
    <source>
        <dbReference type="EMBL" id="KAK2847516.1"/>
    </source>
</evidence>
<evidence type="ECO:0000313" key="2">
    <source>
        <dbReference type="Proteomes" id="UP001187415"/>
    </source>
</evidence>
<name>A0AA88N343_CHASR</name>
<keyword evidence="2" id="KW-1185">Reference proteome</keyword>
<reference evidence="1" key="1">
    <citation type="submission" date="2023-07" db="EMBL/GenBank/DDBJ databases">
        <title>Chromosome-level Genome Assembly of Striped Snakehead (Channa striata).</title>
        <authorList>
            <person name="Liu H."/>
        </authorList>
    </citation>
    <scope>NUCLEOTIDE SEQUENCE</scope>
    <source>
        <strain evidence="1">Gz</strain>
        <tissue evidence="1">Muscle</tissue>
    </source>
</reference>
<dbReference type="Proteomes" id="UP001187415">
    <property type="component" value="Unassembled WGS sequence"/>
</dbReference>
<dbReference type="AlphaFoldDB" id="A0AA88N343"/>
<organism evidence="1 2">
    <name type="scientific">Channa striata</name>
    <name type="common">Snakehead murrel</name>
    <name type="synonym">Ophicephalus striatus</name>
    <dbReference type="NCBI Taxonomy" id="64152"/>
    <lineage>
        <taxon>Eukaryota</taxon>
        <taxon>Metazoa</taxon>
        <taxon>Chordata</taxon>
        <taxon>Craniata</taxon>
        <taxon>Vertebrata</taxon>
        <taxon>Euteleostomi</taxon>
        <taxon>Actinopterygii</taxon>
        <taxon>Neopterygii</taxon>
        <taxon>Teleostei</taxon>
        <taxon>Neoteleostei</taxon>
        <taxon>Acanthomorphata</taxon>
        <taxon>Anabantaria</taxon>
        <taxon>Anabantiformes</taxon>
        <taxon>Channoidei</taxon>
        <taxon>Channidae</taxon>
        <taxon>Channa</taxon>
    </lineage>
</organism>
<comment type="caution">
    <text evidence="1">The sequence shown here is derived from an EMBL/GenBank/DDBJ whole genome shotgun (WGS) entry which is preliminary data.</text>
</comment>
<protein>
    <submittedName>
        <fullName evidence="1">Uncharacterized protein</fullName>
    </submittedName>
</protein>
<proteinExistence type="predicted"/>